<feature type="domain" description="ABC transporter" evidence="8">
    <location>
        <begin position="340"/>
        <end position="541"/>
    </location>
</feature>
<dbReference type="OrthoDB" id="9806127at2"/>
<dbReference type="GO" id="GO:0005524">
    <property type="term" value="F:ATP binding"/>
    <property type="evidence" value="ECO:0007669"/>
    <property type="project" value="UniProtKB-KW"/>
</dbReference>
<accession>A0A1E8FC08</accession>
<dbReference type="InterPro" id="IPR003593">
    <property type="entry name" value="AAA+_ATPase"/>
</dbReference>
<dbReference type="InterPro" id="IPR017871">
    <property type="entry name" value="ABC_transporter-like_CS"/>
</dbReference>
<dbReference type="EMBL" id="MJIC01000015">
    <property type="protein sequence ID" value="OFI33138.1"/>
    <property type="molecule type" value="Genomic_DNA"/>
</dbReference>
<keyword evidence="2 7" id="KW-0812">Transmembrane</keyword>
<protein>
    <recommendedName>
        <fullName evidence="12">ABC transporter ATP-binding protein</fullName>
    </recommendedName>
</protein>
<feature type="transmembrane region" description="Helical" evidence="7">
    <location>
        <begin position="245"/>
        <end position="270"/>
    </location>
</feature>
<evidence type="ECO:0000256" key="5">
    <source>
        <dbReference type="ARBA" id="ARBA00022989"/>
    </source>
</evidence>
<evidence type="ECO:0000313" key="11">
    <source>
        <dbReference type="Proteomes" id="UP000176037"/>
    </source>
</evidence>
<dbReference type="GO" id="GO:0140359">
    <property type="term" value="F:ABC-type transporter activity"/>
    <property type="evidence" value="ECO:0007669"/>
    <property type="project" value="InterPro"/>
</dbReference>
<proteinExistence type="predicted"/>
<dbReference type="PROSITE" id="PS00211">
    <property type="entry name" value="ABC_TRANSPORTER_1"/>
    <property type="match status" value="1"/>
</dbReference>
<dbReference type="Gene3D" id="1.20.1560.10">
    <property type="entry name" value="ABC transporter type 1, transmembrane domain"/>
    <property type="match status" value="1"/>
</dbReference>
<dbReference type="PANTHER" id="PTHR24221:SF261">
    <property type="entry name" value="GLUTATHIONE_L-CYSTEINE TRANSPORT SYSTEM ATP-BINDING_PERMEASE PROTEIN CYDD"/>
    <property type="match status" value="1"/>
</dbReference>
<feature type="transmembrane region" description="Helical" evidence="7">
    <location>
        <begin position="145"/>
        <end position="165"/>
    </location>
</feature>
<dbReference type="GO" id="GO:0016887">
    <property type="term" value="F:ATP hydrolysis activity"/>
    <property type="evidence" value="ECO:0007669"/>
    <property type="project" value="InterPro"/>
</dbReference>
<sequence>MNTSQSLPRWFNATVITQGVASRSTLFVLVALKTARLLFLIAGYWLFAAMMHDWVVLSQQPEMSDWFGLSAALALAWVLQGEANRRTLQAKSELLAGLELRYAERLIAEQTALVNTHSNYFWQAVWTRHIPALTHWRYDYQVQQYVAVLVPFFALLFILVVNPVVGGSLLLTLPIIPLFMIIVGKGAAALQRKHFVALTRLGSLFVDRLSALPLLASFRTHKIEQDILKSASDDLNERTMKVVGVAFLSNTVLDFFSTVAVALIAVFIGFSLLGEFDIGPQLTLHSGLWLLLTAPLLFSELKALGQYYHQKAEAEAARDATGQWLEAVDPEQLAEPSNEFTEAQTFTVNLAEGLLTTQTLTLCPGDWVAVTGPSGSGKTLFLEALAGHRLAEYRLPCRVAMLTQHPVLLPATIRENLNYQQSYTTAQLEKSLKAVALYDWVSALPAGLDTPLAEVPAISGGQAQRLALARLLLSDAPVWLLDEPTAHLPEEQHHSISALIHELAGERTVLWVSHKPLPESWFNRQWQVINREVTESLGANAP</sequence>
<dbReference type="RefSeq" id="WP_070177515.1">
    <property type="nucleotide sequence ID" value="NZ_BMJR01000002.1"/>
</dbReference>
<feature type="transmembrane region" description="Helical" evidence="7">
    <location>
        <begin position="66"/>
        <end position="83"/>
    </location>
</feature>
<dbReference type="PANTHER" id="PTHR24221">
    <property type="entry name" value="ATP-BINDING CASSETTE SUB-FAMILY B"/>
    <property type="match status" value="1"/>
</dbReference>
<organism evidence="10 11">
    <name type="scientific">Alteromonas lipolytica</name>
    <dbReference type="NCBI Taxonomy" id="1856405"/>
    <lineage>
        <taxon>Bacteria</taxon>
        <taxon>Pseudomonadati</taxon>
        <taxon>Pseudomonadota</taxon>
        <taxon>Gammaproteobacteria</taxon>
        <taxon>Alteromonadales</taxon>
        <taxon>Alteromonadaceae</taxon>
        <taxon>Alteromonas/Salinimonas group</taxon>
        <taxon>Alteromonas</taxon>
    </lineage>
</organism>
<evidence type="ECO:0000256" key="3">
    <source>
        <dbReference type="ARBA" id="ARBA00022741"/>
    </source>
</evidence>
<evidence type="ECO:0000256" key="2">
    <source>
        <dbReference type="ARBA" id="ARBA00022692"/>
    </source>
</evidence>
<feature type="transmembrane region" description="Helical" evidence="7">
    <location>
        <begin position="26"/>
        <end position="46"/>
    </location>
</feature>
<evidence type="ECO:0000256" key="4">
    <source>
        <dbReference type="ARBA" id="ARBA00022840"/>
    </source>
</evidence>
<keyword evidence="11" id="KW-1185">Reference proteome</keyword>
<dbReference type="InterPro" id="IPR011527">
    <property type="entry name" value="ABC1_TM_dom"/>
</dbReference>
<keyword evidence="4" id="KW-0067">ATP-binding</keyword>
<evidence type="ECO:0000259" key="9">
    <source>
        <dbReference type="PROSITE" id="PS50929"/>
    </source>
</evidence>
<feature type="domain" description="ABC transmembrane type-1" evidence="9">
    <location>
        <begin position="147"/>
        <end position="274"/>
    </location>
</feature>
<comment type="caution">
    <text evidence="10">The sequence shown here is derived from an EMBL/GenBank/DDBJ whole genome shotgun (WGS) entry which is preliminary data.</text>
</comment>
<evidence type="ECO:0000259" key="8">
    <source>
        <dbReference type="PROSITE" id="PS50893"/>
    </source>
</evidence>
<keyword evidence="6 7" id="KW-0472">Membrane</keyword>
<evidence type="ECO:0000256" key="1">
    <source>
        <dbReference type="ARBA" id="ARBA00004651"/>
    </source>
</evidence>
<keyword evidence="3" id="KW-0547">Nucleotide-binding</keyword>
<dbReference type="InterPro" id="IPR003439">
    <property type="entry name" value="ABC_transporter-like_ATP-bd"/>
</dbReference>
<dbReference type="InterPro" id="IPR036640">
    <property type="entry name" value="ABC1_TM_sf"/>
</dbReference>
<gene>
    <name evidence="10" type="ORF">BFC17_02440</name>
</gene>
<dbReference type="Pfam" id="PF00005">
    <property type="entry name" value="ABC_tran"/>
    <property type="match status" value="1"/>
</dbReference>
<evidence type="ECO:0000256" key="6">
    <source>
        <dbReference type="ARBA" id="ARBA00023136"/>
    </source>
</evidence>
<comment type="subcellular location">
    <subcellularLocation>
        <location evidence="1">Cell membrane</location>
        <topology evidence="1">Multi-pass membrane protein</topology>
    </subcellularLocation>
</comment>
<dbReference type="SUPFAM" id="SSF90123">
    <property type="entry name" value="ABC transporter transmembrane region"/>
    <property type="match status" value="1"/>
</dbReference>
<dbReference type="GO" id="GO:0034040">
    <property type="term" value="F:ATPase-coupled lipid transmembrane transporter activity"/>
    <property type="evidence" value="ECO:0007669"/>
    <property type="project" value="TreeGrafter"/>
</dbReference>
<dbReference type="GO" id="GO:0005886">
    <property type="term" value="C:plasma membrane"/>
    <property type="evidence" value="ECO:0007669"/>
    <property type="project" value="UniProtKB-SubCell"/>
</dbReference>
<dbReference type="Proteomes" id="UP000176037">
    <property type="component" value="Unassembled WGS sequence"/>
</dbReference>
<dbReference type="Gene3D" id="3.40.50.300">
    <property type="entry name" value="P-loop containing nucleotide triphosphate hydrolases"/>
    <property type="match status" value="1"/>
</dbReference>
<dbReference type="Pfam" id="PF00664">
    <property type="entry name" value="ABC_membrane"/>
    <property type="match status" value="1"/>
</dbReference>
<name>A0A1E8FC08_9ALTE</name>
<evidence type="ECO:0000256" key="7">
    <source>
        <dbReference type="SAM" id="Phobius"/>
    </source>
</evidence>
<reference evidence="10 11" key="1">
    <citation type="submission" date="2016-09" db="EMBL/GenBank/DDBJ databases">
        <title>Alteromonas lipolytica, a new species isolated from sea water.</title>
        <authorList>
            <person name="Wu Y.-H."/>
            <person name="Cheng H."/>
            <person name="Xu X.-W."/>
        </authorList>
    </citation>
    <scope>NUCLEOTIDE SEQUENCE [LARGE SCALE GENOMIC DNA]</scope>
    <source>
        <strain evidence="10 11">JW12</strain>
    </source>
</reference>
<evidence type="ECO:0000313" key="10">
    <source>
        <dbReference type="EMBL" id="OFI33138.1"/>
    </source>
</evidence>
<keyword evidence="5 7" id="KW-1133">Transmembrane helix</keyword>
<dbReference type="InterPro" id="IPR039421">
    <property type="entry name" value="Type_1_exporter"/>
</dbReference>
<dbReference type="STRING" id="1856405.BFC17_02440"/>
<evidence type="ECO:0008006" key="12">
    <source>
        <dbReference type="Google" id="ProtNLM"/>
    </source>
</evidence>
<dbReference type="SUPFAM" id="SSF52540">
    <property type="entry name" value="P-loop containing nucleoside triphosphate hydrolases"/>
    <property type="match status" value="1"/>
</dbReference>
<dbReference type="AlphaFoldDB" id="A0A1E8FC08"/>
<dbReference type="PROSITE" id="PS50929">
    <property type="entry name" value="ABC_TM1F"/>
    <property type="match status" value="1"/>
</dbReference>
<dbReference type="SMART" id="SM00382">
    <property type="entry name" value="AAA"/>
    <property type="match status" value="1"/>
</dbReference>
<dbReference type="PROSITE" id="PS50893">
    <property type="entry name" value="ABC_TRANSPORTER_2"/>
    <property type="match status" value="1"/>
</dbReference>
<feature type="transmembrane region" description="Helical" evidence="7">
    <location>
        <begin position="171"/>
        <end position="190"/>
    </location>
</feature>
<dbReference type="InterPro" id="IPR027417">
    <property type="entry name" value="P-loop_NTPase"/>
</dbReference>